<proteinExistence type="inferred from homology"/>
<dbReference type="RefSeq" id="WP_126044340.1">
    <property type="nucleotide sequence ID" value="NZ_RXFM01000010.1"/>
</dbReference>
<dbReference type="InterPro" id="IPR043519">
    <property type="entry name" value="NT_sf"/>
</dbReference>
<dbReference type="Gene3D" id="3.30.460.10">
    <property type="entry name" value="Beta Polymerase, domain 2"/>
    <property type="match status" value="1"/>
</dbReference>
<dbReference type="GO" id="GO:0016779">
    <property type="term" value="F:nucleotidyltransferase activity"/>
    <property type="evidence" value="ECO:0007669"/>
    <property type="project" value="UniProtKB-KW"/>
</dbReference>
<dbReference type="OrthoDB" id="9805698at2"/>
<dbReference type="InterPro" id="IPR050264">
    <property type="entry name" value="Bact_CCA-adding_enz_type3_sf"/>
</dbReference>
<dbReference type="PANTHER" id="PTHR46173">
    <property type="entry name" value="CCA TRNA NUCLEOTIDYLTRANSFERASE 1, MITOCHONDRIAL"/>
    <property type="match status" value="1"/>
</dbReference>
<evidence type="ECO:0000256" key="2">
    <source>
        <dbReference type="ARBA" id="ARBA00022679"/>
    </source>
</evidence>
<evidence type="ECO:0000256" key="6">
    <source>
        <dbReference type="ARBA" id="ARBA00022741"/>
    </source>
</evidence>
<evidence type="ECO:0000256" key="3">
    <source>
        <dbReference type="ARBA" id="ARBA00022694"/>
    </source>
</evidence>
<dbReference type="Gene3D" id="1.10.3090.10">
    <property type="entry name" value="cca-adding enzyme, domain 2"/>
    <property type="match status" value="1"/>
</dbReference>
<gene>
    <name evidence="11" type="ORF">EIC27_01210</name>
</gene>
<keyword evidence="4" id="KW-0548">Nucleotidyltransferase</keyword>
<keyword evidence="3" id="KW-0819">tRNA processing</keyword>
<keyword evidence="8" id="KW-0694">RNA-binding</keyword>
<dbReference type="SUPFAM" id="SSF81891">
    <property type="entry name" value="Poly A polymerase C-terminal region-like"/>
    <property type="match status" value="1"/>
</dbReference>
<dbReference type="EMBL" id="RXFM01000010">
    <property type="protein sequence ID" value="RST70942.1"/>
    <property type="molecule type" value="Genomic_DNA"/>
</dbReference>
<evidence type="ECO:0000313" key="11">
    <source>
        <dbReference type="EMBL" id="RST70942.1"/>
    </source>
</evidence>
<keyword evidence="6" id="KW-0547">Nucleotide-binding</keyword>
<evidence type="ECO:0000259" key="10">
    <source>
        <dbReference type="Pfam" id="PF12627"/>
    </source>
</evidence>
<dbReference type="AlphaFoldDB" id="A0A429XTC3"/>
<dbReference type="Pfam" id="PF12627">
    <property type="entry name" value="PolyA_pol_RNAbd"/>
    <property type="match status" value="1"/>
</dbReference>
<dbReference type="InterPro" id="IPR002646">
    <property type="entry name" value="PolA_pol_head_dom"/>
</dbReference>
<dbReference type="GO" id="GO:0008033">
    <property type="term" value="P:tRNA processing"/>
    <property type="evidence" value="ECO:0007669"/>
    <property type="project" value="UniProtKB-KW"/>
</dbReference>
<sequence length="399" mass="46857">MNVHKIPLNFTEELKKVFDIILSNNGECRIIGGCVRDYLIGKTPIDFDIATNLTPENITKIFNKNNIKVFPIGIEHGTVLVVINNIDFEITTLRKDIKCYGRHAKVEFTNDWKIDAARRDFTINAISISQDGKLYDYFNGQEDLVQRKVKFIGDPSQRIKEDYLRTLRYIRFLGYFGLKNIDHDSYKVSIENIKNLKHVSKERIKKELIKLLGSKFVKDTLIQLNIEDVLKFIGLSQVIVKQVILKNINFKIGDPLVNLAILVNVSEIQTKDKVKILKEELSLSNKEFQEVNSLTSFDSQKEFNDYYHYKYLYEFGKNMYLRFLFVVNNFRKVIEYDKFFNEALRDNDFIFPINGRELQKLNIKDKAIGKYIEKGKSYWHKNKNNLNKVELIEYIKSIT</sequence>
<comment type="cofactor">
    <cofactor evidence="1">
        <name>Mg(2+)</name>
        <dbReference type="ChEBI" id="CHEBI:18420"/>
    </cofactor>
</comment>
<dbReference type="GO" id="GO:0046872">
    <property type="term" value="F:metal ion binding"/>
    <property type="evidence" value="ECO:0007669"/>
    <property type="project" value="UniProtKB-KW"/>
</dbReference>
<evidence type="ECO:0000259" key="9">
    <source>
        <dbReference type="Pfam" id="PF01743"/>
    </source>
</evidence>
<accession>A0A429XTC3</accession>
<dbReference type="InterPro" id="IPR032828">
    <property type="entry name" value="PolyA_RNA-bd"/>
</dbReference>
<dbReference type="Proteomes" id="UP000279470">
    <property type="component" value="Unassembled WGS sequence"/>
</dbReference>
<evidence type="ECO:0000256" key="7">
    <source>
        <dbReference type="ARBA" id="ARBA00022842"/>
    </source>
</evidence>
<dbReference type="GO" id="GO:0000049">
    <property type="term" value="F:tRNA binding"/>
    <property type="evidence" value="ECO:0007669"/>
    <property type="project" value="TreeGrafter"/>
</dbReference>
<dbReference type="PANTHER" id="PTHR46173:SF1">
    <property type="entry name" value="CCA TRNA NUCLEOTIDYLTRANSFERASE 1, MITOCHONDRIAL"/>
    <property type="match status" value="1"/>
</dbReference>
<feature type="domain" description="Poly A polymerase head" evidence="9">
    <location>
        <begin position="28"/>
        <end position="149"/>
    </location>
</feature>
<dbReference type="Pfam" id="PF01743">
    <property type="entry name" value="PolyA_pol"/>
    <property type="match status" value="1"/>
</dbReference>
<name>A0A429XTC3_9RICK</name>
<comment type="caution">
    <text evidence="11">The sequence shown here is derived from an EMBL/GenBank/DDBJ whole genome shotgun (WGS) entry which is preliminary data.</text>
</comment>
<dbReference type="GO" id="GO:0000166">
    <property type="term" value="F:nucleotide binding"/>
    <property type="evidence" value="ECO:0007669"/>
    <property type="project" value="UniProtKB-KW"/>
</dbReference>
<protein>
    <submittedName>
        <fullName evidence="11">CCA tRNA nucleotidyltransferase</fullName>
    </submittedName>
</protein>
<keyword evidence="12" id="KW-1185">Reference proteome</keyword>
<dbReference type="CDD" id="cd05398">
    <property type="entry name" value="NT_ClassII-CCAase"/>
    <property type="match status" value="1"/>
</dbReference>
<evidence type="ECO:0000256" key="1">
    <source>
        <dbReference type="ARBA" id="ARBA00001946"/>
    </source>
</evidence>
<reference evidence="12" key="1">
    <citation type="submission" date="2018-11" db="EMBL/GenBank/DDBJ databases">
        <title>Phylogenetic, genomic, and biogeographic characterization of a novel and ubiquitous marine invertebrate-associated Rickettsiales parasite, Candidatus Marinoinvertebrata rohwerii, gen. nov., sp. nov.</title>
        <authorList>
            <person name="Klinges J.G."/>
            <person name="Rosales S.M."/>
            <person name="Mcminds R."/>
            <person name="Shaver E.C."/>
            <person name="Shantz A."/>
            <person name="Peters E.C."/>
            <person name="Burkepile D.E."/>
            <person name="Silliman B.R."/>
            <person name="Vega Thurber R.L."/>
        </authorList>
    </citation>
    <scope>NUCLEOTIDE SEQUENCE [LARGE SCALE GENOMIC DNA]</scope>
    <source>
        <strain evidence="12">a_cerv_44</strain>
    </source>
</reference>
<keyword evidence="2 8" id="KW-0808">Transferase</keyword>
<comment type="similarity">
    <text evidence="8">Belongs to the tRNA nucleotidyltransferase/poly(A) polymerase family.</text>
</comment>
<evidence type="ECO:0000256" key="5">
    <source>
        <dbReference type="ARBA" id="ARBA00022723"/>
    </source>
</evidence>
<evidence type="ECO:0000256" key="8">
    <source>
        <dbReference type="RuleBase" id="RU003953"/>
    </source>
</evidence>
<organism evidence="11 12">
    <name type="scientific">Candidatus Aquarickettsia rohweri</name>
    <dbReference type="NCBI Taxonomy" id="2602574"/>
    <lineage>
        <taxon>Bacteria</taxon>
        <taxon>Pseudomonadati</taxon>
        <taxon>Pseudomonadota</taxon>
        <taxon>Alphaproteobacteria</taxon>
        <taxon>Rickettsiales</taxon>
        <taxon>Candidatus Midichloriaceae</taxon>
        <taxon>Candidatus Aquarickettsia</taxon>
    </lineage>
</organism>
<feature type="domain" description="tRNA nucleotidyltransferase/poly(A) polymerase RNA and SrmB- binding" evidence="10">
    <location>
        <begin position="181"/>
        <end position="226"/>
    </location>
</feature>
<evidence type="ECO:0000313" key="12">
    <source>
        <dbReference type="Proteomes" id="UP000279470"/>
    </source>
</evidence>
<evidence type="ECO:0000256" key="4">
    <source>
        <dbReference type="ARBA" id="ARBA00022695"/>
    </source>
</evidence>
<keyword evidence="7" id="KW-0460">Magnesium</keyword>
<keyword evidence="5" id="KW-0479">Metal-binding</keyword>
<dbReference type="SUPFAM" id="SSF81301">
    <property type="entry name" value="Nucleotidyltransferase"/>
    <property type="match status" value="1"/>
</dbReference>